<dbReference type="InterPro" id="IPR036942">
    <property type="entry name" value="Beta-barrel_TonB_sf"/>
</dbReference>
<evidence type="ECO:0000256" key="1">
    <source>
        <dbReference type="ARBA" id="ARBA00004571"/>
    </source>
</evidence>
<keyword evidence="7 10" id="KW-0472">Membrane</keyword>
<dbReference type="AlphaFoldDB" id="A9I3J3"/>
<dbReference type="Pfam" id="PF00593">
    <property type="entry name" value="TonB_dep_Rec_b-barrel"/>
    <property type="match status" value="1"/>
</dbReference>
<dbReference type="InterPro" id="IPR000531">
    <property type="entry name" value="Beta-barrel_TonB"/>
</dbReference>
<comment type="subcellular location">
    <subcellularLocation>
        <location evidence="1 10">Cell outer membrane</location>
        <topology evidence="1 10">Multi-pass membrane protein</topology>
    </subcellularLocation>
</comment>
<gene>
    <name evidence="15" type="ordered locus">Bpet3838</name>
</gene>
<dbReference type="EMBL" id="AM902716">
    <property type="protein sequence ID" value="CAP44183.1"/>
    <property type="molecule type" value="Genomic_DNA"/>
</dbReference>
<dbReference type="NCBIfam" id="TIGR01778">
    <property type="entry name" value="TonB-copper"/>
    <property type="match status" value="1"/>
</dbReference>
<dbReference type="PROSITE" id="PS52016">
    <property type="entry name" value="TONB_DEPENDENT_REC_3"/>
    <property type="match status" value="1"/>
</dbReference>
<keyword evidence="3 10" id="KW-0813">Transport</keyword>
<feature type="domain" description="TonB-dependent receptor plug" evidence="14">
    <location>
        <begin position="63"/>
        <end position="150"/>
    </location>
</feature>
<evidence type="ECO:0000256" key="6">
    <source>
        <dbReference type="ARBA" id="ARBA00023077"/>
    </source>
</evidence>
<dbReference type="InterPro" id="IPR010100">
    <property type="entry name" value="TonB-dep_Cu_rcpt"/>
</dbReference>
<feature type="domain" description="TonB-dependent receptor-like beta-barrel" evidence="13">
    <location>
        <begin position="201"/>
        <end position="645"/>
    </location>
</feature>
<evidence type="ECO:0000256" key="11">
    <source>
        <dbReference type="RuleBase" id="RU003357"/>
    </source>
</evidence>
<evidence type="ECO:0000313" key="16">
    <source>
        <dbReference type="Proteomes" id="UP000001225"/>
    </source>
</evidence>
<protein>
    <submittedName>
        <fullName evidence="15">TonB-dependent outer membrane receptor</fullName>
    </submittedName>
</protein>
<feature type="region of interest" description="Disordered" evidence="12">
    <location>
        <begin position="700"/>
        <end position="744"/>
    </location>
</feature>
<evidence type="ECO:0000256" key="12">
    <source>
        <dbReference type="SAM" id="MobiDB-lite"/>
    </source>
</evidence>
<evidence type="ECO:0000259" key="14">
    <source>
        <dbReference type="Pfam" id="PF07715"/>
    </source>
</evidence>
<keyword evidence="16" id="KW-1185">Reference proteome</keyword>
<dbReference type="PANTHER" id="PTHR30069:SF49">
    <property type="entry name" value="OUTER MEMBRANE PROTEIN C"/>
    <property type="match status" value="1"/>
</dbReference>
<keyword evidence="9 10" id="KW-0998">Cell outer membrane</keyword>
<evidence type="ECO:0000256" key="2">
    <source>
        <dbReference type="ARBA" id="ARBA00009810"/>
    </source>
</evidence>
<sequence length="814" mass="87075">MERTDLLPQALGLCAAVAAVAPVWAESIQAATQEMTPIVITGVAPEAPLIFTTDPKIPRQPVPASDGTDYLKTIPGFSAIRNGGSNGDPVLRGMFGSRLNILANGSSMPGACPARMDAPTSYISPENFDELTVIKGPQTVLWGPGASAGTVKFDRDTPRFDEPGVRFDGSLLGGSWGRNDQAADLTAGNARSYARITANHSHSQDYQDGNGDTVPSRWDKWNADVAVGFTPDADTLFELSAGTGDGESRYAGRGMDGVQFKRESFGLRFERDNLGPVLRQVEAQLYYNYADHVMDNFTLRDPDPTSAMPMGMASDVDRATWGGRVAGTFELAESLSLQGGVDFQRSRHRARSGTQMSPYRDQPWTKDAEFANTGVFGELTWRVAEATRVIGGARLDRASAKDFRQSARGMTPMPNPTAGKRRTDTLPSGFLRYEHDLQSLPATWYAGIGHVQRFPDYWELFSPGSGPDGSVNAFAGIEPEKTTQLDIGAQYRTDKVDAWISGYAGYVQDYILFDYLPGGMMGERTQARNIDARIAGGELGVSYRATPAWKVGATLAYAWGQNRSDGRPLPQMPPLEARLSATYDDGTWSAGALWRLVAAQHRYAAGSGNVVGKDFGPSAGFGVFSLNAGYAVNQQVKLAVGVDNLFDKAYSEHLNLAGDAGFGFSANTRFNAAGGPRRPARVGGRQRGLRAPLGVAAGAAAGGRGAGMPPGARRAHRLRQTAPARAGAPPAAAGRPAAGHPGRTAAGIAARRLPALPAYRPQRVRYAGPPWRALPVVHCLREHCASFLFARCAAARRGRRLPARTGRAAACLRA</sequence>
<dbReference type="Pfam" id="PF07715">
    <property type="entry name" value="Plug"/>
    <property type="match status" value="1"/>
</dbReference>
<dbReference type="KEGG" id="bpt:Bpet3838"/>
<keyword evidence="4 10" id="KW-1134">Transmembrane beta strand</keyword>
<dbReference type="Proteomes" id="UP000001225">
    <property type="component" value="Chromosome"/>
</dbReference>
<dbReference type="Gene3D" id="2.40.170.20">
    <property type="entry name" value="TonB-dependent receptor, beta-barrel domain"/>
    <property type="match status" value="1"/>
</dbReference>
<evidence type="ECO:0000313" key="15">
    <source>
        <dbReference type="EMBL" id="CAP44183.1"/>
    </source>
</evidence>
<feature type="region of interest" description="Disordered" evidence="12">
    <location>
        <begin position="401"/>
        <end position="421"/>
    </location>
</feature>
<keyword evidence="5 10" id="KW-0812">Transmembrane</keyword>
<evidence type="ECO:0000256" key="8">
    <source>
        <dbReference type="ARBA" id="ARBA00023170"/>
    </source>
</evidence>
<organism evidence="15 16">
    <name type="scientific">Bordetella petrii (strain ATCC BAA-461 / DSM 12804 / CCUG 43448 / CIP 107267 / Se-1111R)</name>
    <dbReference type="NCBI Taxonomy" id="340100"/>
    <lineage>
        <taxon>Bacteria</taxon>
        <taxon>Pseudomonadati</taxon>
        <taxon>Pseudomonadota</taxon>
        <taxon>Betaproteobacteria</taxon>
        <taxon>Burkholderiales</taxon>
        <taxon>Alcaligenaceae</taxon>
        <taxon>Bordetella</taxon>
    </lineage>
</organism>
<evidence type="ECO:0000256" key="3">
    <source>
        <dbReference type="ARBA" id="ARBA00022448"/>
    </source>
</evidence>
<evidence type="ECO:0000256" key="5">
    <source>
        <dbReference type="ARBA" id="ARBA00022692"/>
    </source>
</evidence>
<proteinExistence type="inferred from homology"/>
<dbReference type="InterPro" id="IPR037066">
    <property type="entry name" value="Plug_dom_sf"/>
</dbReference>
<dbReference type="PANTHER" id="PTHR30069">
    <property type="entry name" value="TONB-DEPENDENT OUTER MEMBRANE RECEPTOR"/>
    <property type="match status" value="1"/>
</dbReference>
<dbReference type="CDD" id="cd01347">
    <property type="entry name" value="ligand_gated_channel"/>
    <property type="match status" value="1"/>
</dbReference>
<keyword evidence="6 11" id="KW-0798">TonB box</keyword>
<dbReference type="InterPro" id="IPR039426">
    <property type="entry name" value="TonB-dep_rcpt-like"/>
</dbReference>
<dbReference type="STRING" id="94624.Bpet3838"/>
<reference evidence="15 16" key="1">
    <citation type="journal article" date="2008" name="BMC Genomics">
        <title>The missing link: Bordetella petrii is endowed with both the metabolic versatility of environmental bacteria and virulence traits of pathogenic Bordetellae.</title>
        <authorList>
            <person name="Gross R."/>
            <person name="Guzman C.A."/>
            <person name="Sebaihia M."/>
            <person name="Martins Dos Santos V.A."/>
            <person name="Pieper D.H."/>
            <person name="Koebnik R."/>
            <person name="Lechner M."/>
            <person name="Bartels D."/>
            <person name="Buhrmester J."/>
            <person name="Choudhuri J.V."/>
            <person name="Ebensen T."/>
            <person name="Gaigalat L."/>
            <person name="Herrmann S."/>
            <person name="Khachane A.N."/>
            <person name="Larisch C."/>
            <person name="Link S."/>
            <person name="Linke B."/>
            <person name="Meyer F."/>
            <person name="Mormann S."/>
            <person name="Nakunst D."/>
            <person name="Rueckert C."/>
            <person name="Schneiker-Bekel S."/>
            <person name="Schulze K."/>
            <person name="Vorhoelter F.J."/>
            <person name="Yevsa T."/>
            <person name="Engle J.T."/>
            <person name="Goldman W.E."/>
            <person name="Puehler A."/>
            <person name="Goebel U.B."/>
            <person name="Goesmann A."/>
            <person name="Bloecker H."/>
            <person name="Kaiser O."/>
            <person name="Martinez-Arias R."/>
        </authorList>
    </citation>
    <scope>NUCLEOTIDE SEQUENCE [LARGE SCALE GENOMIC DNA]</scope>
    <source>
        <strain evidence="16">ATCC BAA-461 / DSM 12804 / CCUG 43448 / CIP 107267 / Se-1111R</strain>
    </source>
</reference>
<keyword evidence="8 15" id="KW-0675">Receptor</keyword>
<feature type="compositionally biased region" description="Low complexity" evidence="12">
    <location>
        <begin position="722"/>
        <end position="744"/>
    </location>
</feature>
<dbReference type="eggNOG" id="COG4771">
    <property type="taxonomic scope" value="Bacteria"/>
</dbReference>
<dbReference type="Gene3D" id="2.170.130.10">
    <property type="entry name" value="TonB-dependent receptor, plug domain"/>
    <property type="match status" value="1"/>
</dbReference>
<name>A9I3J3_BORPD</name>
<dbReference type="GO" id="GO:0009279">
    <property type="term" value="C:cell outer membrane"/>
    <property type="evidence" value="ECO:0007669"/>
    <property type="project" value="UniProtKB-SubCell"/>
</dbReference>
<dbReference type="InterPro" id="IPR012910">
    <property type="entry name" value="Plug_dom"/>
</dbReference>
<evidence type="ECO:0000259" key="13">
    <source>
        <dbReference type="Pfam" id="PF00593"/>
    </source>
</evidence>
<evidence type="ECO:0000256" key="7">
    <source>
        <dbReference type="ARBA" id="ARBA00023136"/>
    </source>
</evidence>
<evidence type="ECO:0000256" key="4">
    <source>
        <dbReference type="ARBA" id="ARBA00022452"/>
    </source>
</evidence>
<comment type="similarity">
    <text evidence="2 10 11">Belongs to the TonB-dependent receptor family.</text>
</comment>
<dbReference type="SUPFAM" id="SSF56935">
    <property type="entry name" value="Porins"/>
    <property type="match status" value="1"/>
</dbReference>
<dbReference type="GO" id="GO:0015344">
    <property type="term" value="F:siderophore uptake transmembrane transporter activity"/>
    <property type="evidence" value="ECO:0007669"/>
    <property type="project" value="TreeGrafter"/>
</dbReference>
<evidence type="ECO:0000256" key="9">
    <source>
        <dbReference type="ARBA" id="ARBA00023237"/>
    </source>
</evidence>
<accession>A9I3J3</accession>
<dbReference type="GO" id="GO:0044718">
    <property type="term" value="P:siderophore transmembrane transport"/>
    <property type="evidence" value="ECO:0007669"/>
    <property type="project" value="TreeGrafter"/>
</dbReference>
<evidence type="ECO:0000256" key="10">
    <source>
        <dbReference type="PROSITE-ProRule" id="PRU01360"/>
    </source>
</evidence>